<name>A0A434AEP1_9BACT</name>
<dbReference type="NCBIfam" id="NF041811">
    <property type="entry name" value="Avs1c"/>
    <property type="match status" value="1"/>
</dbReference>
<dbReference type="EMBL" id="RJJX01000040">
    <property type="protein sequence ID" value="RUT72860.1"/>
    <property type="molecule type" value="Genomic_DNA"/>
</dbReference>
<gene>
    <name evidence="1" type="ORF">DLK05_16305</name>
</gene>
<evidence type="ECO:0000313" key="2">
    <source>
        <dbReference type="Proteomes" id="UP000282985"/>
    </source>
</evidence>
<comment type="caution">
    <text evidence="1">The sequence shown here is derived from an EMBL/GenBank/DDBJ whole genome shotgun (WGS) entry which is preliminary data.</text>
</comment>
<proteinExistence type="predicted"/>
<organism evidence="1 2">
    <name type="scientific">Ancylomarina longa</name>
    <dbReference type="NCBI Taxonomy" id="2487017"/>
    <lineage>
        <taxon>Bacteria</taxon>
        <taxon>Pseudomonadati</taxon>
        <taxon>Bacteroidota</taxon>
        <taxon>Bacteroidia</taxon>
        <taxon>Marinilabiliales</taxon>
        <taxon>Marinifilaceae</taxon>
        <taxon>Ancylomarina</taxon>
    </lineage>
</organism>
<dbReference type="Proteomes" id="UP000282985">
    <property type="component" value="Unassembled WGS sequence"/>
</dbReference>
<protein>
    <submittedName>
        <fullName evidence="1">Uncharacterized protein</fullName>
    </submittedName>
</protein>
<accession>A0A434AEP1</accession>
<dbReference type="RefSeq" id="WP_127345026.1">
    <property type="nucleotide sequence ID" value="NZ_RJJX01000040.1"/>
</dbReference>
<dbReference type="AlphaFoldDB" id="A0A434AEP1"/>
<keyword evidence="2" id="KW-1185">Reference proteome</keyword>
<reference evidence="1 2" key="1">
    <citation type="submission" date="2018-11" db="EMBL/GenBank/DDBJ databases">
        <title>Parancylomarina longa gen. nov., sp. nov., isolated from sediments of southern Okinawa.</title>
        <authorList>
            <person name="Fu T."/>
        </authorList>
    </citation>
    <scope>NUCLEOTIDE SEQUENCE [LARGE SCALE GENOMIC DNA]</scope>
    <source>
        <strain evidence="1 2">T3-2 S1-C</strain>
    </source>
</reference>
<evidence type="ECO:0000313" key="1">
    <source>
        <dbReference type="EMBL" id="RUT72860.1"/>
    </source>
</evidence>
<dbReference type="OrthoDB" id="1269301at2"/>
<sequence>MYEPRGSFNDSRYEFEQKLNMLAEKIINKRISFAQHTRKTMNGLTEVRKLPNGRIDLNTVDESVRSTANMIGHFDLNPKGFNNEE</sequence>